<feature type="domain" description="HMA" evidence="3">
    <location>
        <begin position="6"/>
        <end position="74"/>
    </location>
</feature>
<gene>
    <name evidence="4" type="ORF">A3D91_02885</name>
</gene>
<dbReference type="AlphaFoldDB" id="A0A1F4V813"/>
<comment type="caution">
    <text evidence="4">The sequence shown here is derived from an EMBL/GenBank/DDBJ whole genome shotgun (WGS) entry which is preliminary data.</text>
</comment>
<sequence length="460" mass="50510">MNKQKKHITYYVHGMHCASCESLIEKTIKGKEGVVEVNASLKHKRVEIHFNDTARAVNINDINNDLKELGYTFSKDKPDVNTFSNIQKSRSLIIAAVVILIFIIIERNGALRSFSVSRESDLFSFFIFGLAAGISSCAALVGGLLLSLSKQWTDAYGGNKTKIHIPFITFNLGRLLSFALLGGLLGILGSVLKFSIESTAVLTIFISLIMLILGLQMAGVHLANKITIRPPKSLVNNIVNGSSIKGKYVPFLIGGATFFIPCGFTLIAQTSALNTGDIYKSAAMMTAFSLGTLPALAVLSFTSIKLHTNTNLSVKFNYIVGILVVFFAIYTFNSQLNVLGAPSLNDLKKVFDSKQNYLSYIDNSQNDLNNKEFQVMQMEASEFEYYPKEIILKVGIPVKWEFYNRGAVGCANAVSARGLYSGIISLKRGMNVFEFTPKNTGTYKITCSMGMVEPVTVRVI</sequence>
<evidence type="ECO:0000256" key="1">
    <source>
        <dbReference type="ARBA" id="ARBA00022723"/>
    </source>
</evidence>
<reference evidence="4 5" key="1">
    <citation type="journal article" date="2016" name="Nat. Commun.">
        <title>Thousands of microbial genomes shed light on interconnected biogeochemical processes in an aquifer system.</title>
        <authorList>
            <person name="Anantharaman K."/>
            <person name="Brown C.T."/>
            <person name="Hug L.A."/>
            <person name="Sharon I."/>
            <person name="Castelle C.J."/>
            <person name="Probst A.J."/>
            <person name="Thomas B.C."/>
            <person name="Singh A."/>
            <person name="Wilkins M.J."/>
            <person name="Karaoz U."/>
            <person name="Brodie E.L."/>
            <person name="Williams K.H."/>
            <person name="Hubbard S.S."/>
            <person name="Banfield J.F."/>
        </authorList>
    </citation>
    <scope>NUCLEOTIDE SEQUENCE [LARGE SCALE GENOMIC DNA]</scope>
</reference>
<dbReference type="Pfam" id="PF00403">
    <property type="entry name" value="HMA"/>
    <property type="match status" value="1"/>
</dbReference>
<name>A0A1F4V813_UNCKA</name>
<dbReference type="InterPro" id="IPR036163">
    <property type="entry name" value="HMA_dom_sf"/>
</dbReference>
<dbReference type="PANTHER" id="PTHR42208:SF1">
    <property type="entry name" value="HEAVY METAL TRANSPORTER"/>
    <property type="match status" value="1"/>
</dbReference>
<dbReference type="Proteomes" id="UP000178127">
    <property type="component" value="Unassembled WGS sequence"/>
</dbReference>
<dbReference type="GO" id="GO:0046872">
    <property type="term" value="F:metal ion binding"/>
    <property type="evidence" value="ECO:0007669"/>
    <property type="project" value="UniProtKB-KW"/>
</dbReference>
<dbReference type="PROSITE" id="PS01047">
    <property type="entry name" value="HMA_1"/>
    <property type="match status" value="1"/>
</dbReference>
<dbReference type="InterPro" id="IPR006121">
    <property type="entry name" value="HMA_dom"/>
</dbReference>
<dbReference type="InterPro" id="IPR039447">
    <property type="entry name" value="UreH-like_TM_dom"/>
</dbReference>
<accession>A0A1F4V813</accession>
<evidence type="ECO:0000313" key="4">
    <source>
        <dbReference type="EMBL" id="OGC53329.1"/>
    </source>
</evidence>
<feature type="transmembrane region" description="Helical" evidence="2">
    <location>
        <begin position="316"/>
        <end position="333"/>
    </location>
</feature>
<dbReference type="SUPFAM" id="SSF55008">
    <property type="entry name" value="HMA, heavy metal-associated domain"/>
    <property type="match status" value="1"/>
</dbReference>
<protein>
    <recommendedName>
        <fullName evidence="3">HMA domain-containing protein</fullName>
    </recommendedName>
</protein>
<dbReference type="PROSITE" id="PS50846">
    <property type="entry name" value="HMA_2"/>
    <property type="match status" value="1"/>
</dbReference>
<dbReference type="CDD" id="cd00371">
    <property type="entry name" value="HMA"/>
    <property type="match status" value="1"/>
</dbReference>
<organism evidence="4 5">
    <name type="scientific">candidate division WWE3 bacterium RIFCSPHIGHO2_02_FULL_38_14</name>
    <dbReference type="NCBI Taxonomy" id="1802620"/>
    <lineage>
        <taxon>Bacteria</taxon>
        <taxon>Katanobacteria</taxon>
    </lineage>
</organism>
<dbReference type="InterPro" id="IPR017969">
    <property type="entry name" value="Heavy-metal-associated_CS"/>
</dbReference>
<feature type="transmembrane region" description="Helical" evidence="2">
    <location>
        <begin position="282"/>
        <end position="304"/>
    </location>
</feature>
<feature type="transmembrane region" description="Helical" evidence="2">
    <location>
        <begin position="167"/>
        <end position="188"/>
    </location>
</feature>
<feature type="transmembrane region" description="Helical" evidence="2">
    <location>
        <begin position="92"/>
        <end position="110"/>
    </location>
</feature>
<keyword evidence="2" id="KW-0472">Membrane</keyword>
<dbReference type="STRING" id="1802620.A3D91_02885"/>
<dbReference type="Gene3D" id="2.60.40.420">
    <property type="entry name" value="Cupredoxins - blue copper proteins"/>
    <property type="match status" value="1"/>
</dbReference>
<dbReference type="Gene3D" id="3.30.70.100">
    <property type="match status" value="1"/>
</dbReference>
<feature type="transmembrane region" description="Helical" evidence="2">
    <location>
        <begin position="200"/>
        <end position="223"/>
    </location>
</feature>
<dbReference type="PANTHER" id="PTHR42208">
    <property type="entry name" value="HEAVY METAL TRANSPORTER-RELATED"/>
    <property type="match status" value="1"/>
</dbReference>
<evidence type="ECO:0000256" key="2">
    <source>
        <dbReference type="SAM" id="Phobius"/>
    </source>
</evidence>
<feature type="transmembrane region" description="Helical" evidence="2">
    <location>
        <begin position="122"/>
        <end position="146"/>
    </location>
</feature>
<keyword evidence="2" id="KW-0812">Transmembrane</keyword>
<dbReference type="Pfam" id="PF13386">
    <property type="entry name" value="DsbD_2"/>
    <property type="match status" value="1"/>
</dbReference>
<evidence type="ECO:0000313" key="5">
    <source>
        <dbReference type="Proteomes" id="UP000178127"/>
    </source>
</evidence>
<keyword evidence="2" id="KW-1133">Transmembrane helix</keyword>
<feature type="transmembrane region" description="Helical" evidence="2">
    <location>
        <begin position="248"/>
        <end position="270"/>
    </location>
</feature>
<dbReference type="EMBL" id="MEVD01000015">
    <property type="protein sequence ID" value="OGC53329.1"/>
    <property type="molecule type" value="Genomic_DNA"/>
</dbReference>
<dbReference type="InterPro" id="IPR008972">
    <property type="entry name" value="Cupredoxin"/>
</dbReference>
<proteinExistence type="predicted"/>
<keyword evidence="1" id="KW-0479">Metal-binding</keyword>
<evidence type="ECO:0000259" key="3">
    <source>
        <dbReference type="PROSITE" id="PS50846"/>
    </source>
</evidence>
<dbReference type="SUPFAM" id="SSF49503">
    <property type="entry name" value="Cupredoxins"/>
    <property type="match status" value="1"/>
</dbReference>